<feature type="domain" description="PAZ" evidence="2">
    <location>
        <begin position="359"/>
        <end position="481"/>
    </location>
</feature>
<dbReference type="PANTHER" id="PTHR22891">
    <property type="entry name" value="EUKARYOTIC TRANSLATION INITIATION FACTOR 2C"/>
    <property type="match status" value="1"/>
</dbReference>
<sequence length="1011" mass="110212">MADRGGRGRGGDRGRGDFRGRGRGDGNFGAGRGRGGFEGGDRGRGGGGGGFRGDRGGGGDRGDRGGGGFRGDRGGGFRGGRGGGGEGPRVFGNGSAPAPSAEVTKLEDAMVKADLSTALASTSLGVALPARPGYGTKGKAIVLYTNYFELKGIDPKMDLYRYAVSFQPDNEIPKAKKHRLVEMLLQTPPFQGLPVASDWAQILVSPKKIPIAGKVAEYTLVWYPADGEPPSAPSPDDTDRAKAARKRNTHKALVNELGTVSLKELLDDVSKPTSNYSLKLETIQALNVLMTYGPSSESKIATAGGNKFYPFGSHPQMEYANLGSGLQALRGYFTSVRTSVSRLLVNVNVATGAFYKPGPLLDVMKGFTGGQSPSNDYSYRKLAAFVRLLKFETNYLPDRKVKGKTKRKQHVITNLSPFGRNSTNITFDMTDKNGKRTKMTIQEHFKKAYSINLSAAQAPCVNYGTKEDLKWIPAELCTVLPGQLAKRLLLGPQTSEMIRFAARRPVENAESITGPGLQVSKINPMANGLNVALSKFGIKVDPQLLTVPGRILPAPMLLYNKHKATPKVGAWNLDPRFLGDKPFHRVAKSLSDWSVLVINSGSRETIYGGPNAVRGHLEQFRLALQTYGLNPGPVPQPAFISVAPNDMNNKEFAKISQQILDSLKSQFKTKPSFLFILLPSDNATLYDAIKYVCDCQVGIPNICNIGQKFSKEKGQMQYFANVAMKFNQKLGGVNHTVDAKQMSPLDPQTIIFGIDVTHPSPGSSESAPSIAGVVASVDAIFSQYPASMRTQKGRVEMVNELEEMIIERLKLWQKRNQNRLPTKVIVYRDGVSEGQYRLVLENELPAFEKAFEKLYGAKNKHPKISIIVVGKRHHTRFYPTTIEGTDGKTGNPMPGTVVDRGVTGEKLFDFFLLAHQGLQGTSKPAHYVVIKDDNKLGADQLQSLTHSLCYTFARATRSVSICPPAYYADLLCERGRSYLHSVLKGDGSTDFANTAWRKDVAFPLMETMYYL</sequence>
<dbReference type="InterPro" id="IPR003100">
    <property type="entry name" value="PAZ_dom"/>
</dbReference>
<dbReference type="InterPro" id="IPR032472">
    <property type="entry name" value="ArgoL2"/>
</dbReference>
<proteinExistence type="predicted"/>
<dbReference type="Pfam" id="PF16488">
    <property type="entry name" value="ArgoL2"/>
    <property type="match status" value="1"/>
</dbReference>
<dbReference type="SUPFAM" id="SSF53098">
    <property type="entry name" value="Ribonuclease H-like"/>
    <property type="match status" value="1"/>
</dbReference>
<dbReference type="PROSITE" id="PS50821">
    <property type="entry name" value="PAZ"/>
    <property type="match status" value="1"/>
</dbReference>
<dbReference type="InterPro" id="IPR032474">
    <property type="entry name" value="Argonaute_N"/>
</dbReference>
<evidence type="ECO:0000313" key="5">
    <source>
        <dbReference type="Proteomes" id="UP001140562"/>
    </source>
</evidence>
<protein>
    <recommendedName>
        <fullName evidence="6">Piwi-domain-containing protein</fullName>
    </recommendedName>
</protein>
<dbReference type="SMART" id="SM00950">
    <property type="entry name" value="Piwi"/>
    <property type="match status" value="1"/>
</dbReference>
<comment type="caution">
    <text evidence="4">The sequence shown here is derived from an EMBL/GenBank/DDBJ whole genome shotgun (WGS) entry which is preliminary data.</text>
</comment>
<dbReference type="InterPro" id="IPR014811">
    <property type="entry name" value="ArgoL1"/>
</dbReference>
<evidence type="ECO:0000313" key="4">
    <source>
        <dbReference type="EMBL" id="KAJ4339319.1"/>
    </source>
</evidence>
<dbReference type="Gene3D" id="2.170.260.10">
    <property type="entry name" value="paz domain"/>
    <property type="match status" value="1"/>
</dbReference>
<reference evidence="4" key="1">
    <citation type="submission" date="2022-10" db="EMBL/GenBank/DDBJ databases">
        <title>Tapping the CABI collections for fungal endophytes: first genome assemblies for Collariella, Neodidymelliopsis, Ascochyta clinopodiicola, Didymella pomorum, Didymosphaeria variabile, Neocosmospora piperis and Neocucurbitaria cava.</title>
        <authorList>
            <person name="Hill R."/>
        </authorList>
    </citation>
    <scope>NUCLEOTIDE SEQUENCE</scope>
    <source>
        <strain evidence="4">IMI 360193</strain>
    </source>
</reference>
<organism evidence="4 5">
    <name type="scientific">Didymella glomerata</name>
    <dbReference type="NCBI Taxonomy" id="749621"/>
    <lineage>
        <taxon>Eukaryota</taxon>
        <taxon>Fungi</taxon>
        <taxon>Dikarya</taxon>
        <taxon>Ascomycota</taxon>
        <taxon>Pezizomycotina</taxon>
        <taxon>Dothideomycetes</taxon>
        <taxon>Pleosporomycetidae</taxon>
        <taxon>Pleosporales</taxon>
        <taxon>Pleosporineae</taxon>
        <taxon>Didymellaceae</taxon>
        <taxon>Didymella</taxon>
    </lineage>
</organism>
<feature type="compositionally biased region" description="Gly residues" evidence="1">
    <location>
        <begin position="25"/>
        <end position="38"/>
    </location>
</feature>
<feature type="domain" description="Piwi" evidence="3">
    <location>
        <begin position="673"/>
        <end position="980"/>
    </location>
</feature>
<evidence type="ECO:0000259" key="2">
    <source>
        <dbReference type="PROSITE" id="PS50821"/>
    </source>
</evidence>
<accession>A0A9W9C2T8</accession>
<dbReference type="SUPFAM" id="SSF101690">
    <property type="entry name" value="PAZ domain"/>
    <property type="match status" value="1"/>
</dbReference>
<dbReference type="InterPro" id="IPR045246">
    <property type="entry name" value="Piwi_ago-like"/>
</dbReference>
<dbReference type="Pfam" id="PF16486">
    <property type="entry name" value="ArgoN"/>
    <property type="match status" value="1"/>
</dbReference>
<dbReference type="Pfam" id="PF08699">
    <property type="entry name" value="ArgoL1"/>
    <property type="match status" value="1"/>
</dbReference>
<dbReference type="CDD" id="cd04657">
    <property type="entry name" value="Piwi_ago-like"/>
    <property type="match status" value="1"/>
</dbReference>
<feature type="compositionally biased region" description="Basic and acidic residues" evidence="1">
    <location>
        <begin position="52"/>
        <end position="75"/>
    </location>
</feature>
<name>A0A9W9C2T8_9PLEO</name>
<dbReference type="Gene3D" id="3.40.50.2300">
    <property type="match status" value="1"/>
</dbReference>
<feature type="compositionally biased region" description="Gly residues" evidence="1">
    <location>
        <begin position="76"/>
        <end position="87"/>
    </location>
</feature>
<keyword evidence="5" id="KW-1185">Reference proteome</keyword>
<evidence type="ECO:0000256" key="1">
    <source>
        <dbReference type="SAM" id="MobiDB-lite"/>
    </source>
</evidence>
<gene>
    <name evidence="4" type="ORF">N0V87_003256</name>
</gene>
<dbReference type="SMART" id="SM01163">
    <property type="entry name" value="DUF1785"/>
    <property type="match status" value="1"/>
</dbReference>
<dbReference type="InterPro" id="IPR036397">
    <property type="entry name" value="RNaseH_sf"/>
</dbReference>
<dbReference type="Pfam" id="PF02170">
    <property type="entry name" value="PAZ"/>
    <property type="match status" value="1"/>
</dbReference>
<dbReference type="Proteomes" id="UP001140562">
    <property type="component" value="Unassembled WGS sequence"/>
</dbReference>
<dbReference type="InterPro" id="IPR003165">
    <property type="entry name" value="Piwi"/>
</dbReference>
<dbReference type="InterPro" id="IPR036085">
    <property type="entry name" value="PAZ_dom_sf"/>
</dbReference>
<dbReference type="Pfam" id="PF02171">
    <property type="entry name" value="Piwi"/>
    <property type="match status" value="1"/>
</dbReference>
<feature type="region of interest" description="Disordered" evidence="1">
    <location>
        <begin position="1"/>
        <end position="100"/>
    </location>
</feature>
<feature type="compositionally biased region" description="Basic and acidic residues" evidence="1">
    <location>
        <begin position="1"/>
        <end position="24"/>
    </location>
</feature>
<dbReference type="GO" id="GO:0003723">
    <property type="term" value="F:RNA binding"/>
    <property type="evidence" value="ECO:0007669"/>
    <property type="project" value="InterPro"/>
</dbReference>
<dbReference type="EMBL" id="JAPEUV010000023">
    <property type="protein sequence ID" value="KAJ4339319.1"/>
    <property type="molecule type" value="Genomic_DNA"/>
</dbReference>
<dbReference type="InterPro" id="IPR012337">
    <property type="entry name" value="RNaseH-like_sf"/>
</dbReference>
<dbReference type="CDD" id="cd02846">
    <property type="entry name" value="PAZ_argonaute_like"/>
    <property type="match status" value="1"/>
</dbReference>
<dbReference type="AlphaFoldDB" id="A0A9W9C2T8"/>
<dbReference type="OrthoDB" id="10252740at2759"/>
<dbReference type="PROSITE" id="PS50822">
    <property type="entry name" value="PIWI"/>
    <property type="match status" value="1"/>
</dbReference>
<evidence type="ECO:0008006" key="6">
    <source>
        <dbReference type="Google" id="ProtNLM"/>
    </source>
</evidence>
<dbReference type="Gene3D" id="3.30.420.10">
    <property type="entry name" value="Ribonuclease H-like superfamily/Ribonuclease H"/>
    <property type="match status" value="1"/>
</dbReference>
<evidence type="ECO:0000259" key="3">
    <source>
        <dbReference type="PROSITE" id="PS50822"/>
    </source>
</evidence>